<dbReference type="Pfam" id="PF06484">
    <property type="entry name" value="Ten_N"/>
    <property type="match status" value="1"/>
</dbReference>
<evidence type="ECO:0000313" key="4">
    <source>
        <dbReference type="Proteomes" id="UP000593565"/>
    </source>
</evidence>
<dbReference type="GO" id="GO:0016020">
    <property type="term" value="C:membrane"/>
    <property type="evidence" value="ECO:0007669"/>
    <property type="project" value="InterPro"/>
</dbReference>
<feature type="region of interest" description="Disordered" evidence="1">
    <location>
        <begin position="126"/>
        <end position="224"/>
    </location>
</feature>
<evidence type="ECO:0000256" key="1">
    <source>
        <dbReference type="SAM" id="MobiDB-lite"/>
    </source>
</evidence>
<feature type="compositionally biased region" description="Basic residues" evidence="1">
    <location>
        <begin position="206"/>
        <end position="215"/>
    </location>
</feature>
<dbReference type="PROSITE" id="PS51361">
    <property type="entry name" value="TENEURIN_N"/>
    <property type="match status" value="1"/>
</dbReference>
<evidence type="ECO:0000259" key="2">
    <source>
        <dbReference type="PROSITE" id="PS51361"/>
    </source>
</evidence>
<feature type="compositionally biased region" description="Polar residues" evidence="1">
    <location>
        <begin position="1"/>
        <end position="10"/>
    </location>
</feature>
<protein>
    <recommendedName>
        <fullName evidence="2">Teneurin N-terminal domain-containing protein</fullName>
    </recommendedName>
</protein>
<organism evidence="3 4">
    <name type="scientific">Ameiurus melas</name>
    <name type="common">Black bullhead</name>
    <name type="synonym">Silurus melas</name>
    <dbReference type="NCBI Taxonomy" id="219545"/>
    <lineage>
        <taxon>Eukaryota</taxon>
        <taxon>Metazoa</taxon>
        <taxon>Chordata</taxon>
        <taxon>Craniata</taxon>
        <taxon>Vertebrata</taxon>
        <taxon>Euteleostomi</taxon>
        <taxon>Actinopterygii</taxon>
        <taxon>Neopterygii</taxon>
        <taxon>Teleostei</taxon>
        <taxon>Ostariophysi</taxon>
        <taxon>Siluriformes</taxon>
        <taxon>Ictaluridae</taxon>
        <taxon>Ameiurus</taxon>
    </lineage>
</organism>
<proteinExistence type="predicted"/>
<reference evidence="3 4" key="1">
    <citation type="submission" date="2020-02" db="EMBL/GenBank/DDBJ databases">
        <title>A chromosome-scale genome assembly of the black bullhead catfish (Ameiurus melas).</title>
        <authorList>
            <person name="Wen M."/>
            <person name="Zham M."/>
            <person name="Cabau C."/>
            <person name="Klopp C."/>
            <person name="Donnadieu C."/>
            <person name="Roques C."/>
            <person name="Bouchez O."/>
            <person name="Lampietro C."/>
            <person name="Jouanno E."/>
            <person name="Herpin A."/>
            <person name="Louis A."/>
            <person name="Berthelot C."/>
            <person name="Parey E."/>
            <person name="Roest-Crollius H."/>
            <person name="Braasch I."/>
            <person name="Postlethwait J."/>
            <person name="Robinson-Rechavi M."/>
            <person name="Echchiki A."/>
            <person name="Begum T."/>
            <person name="Montfort J."/>
            <person name="Schartl M."/>
            <person name="Bobe J."/>
            <person name="Guiguen Y."/>
        </authorList>
    </citation>
    <scope>NUCLEOTIDE SEQUENCE [LARGE SCALE GENOMIC DNA]</scope>
    <source>
        <strain evidence="3">M_S1</strain>
        <tissue evidence="3">Blood</tissue>
    </source>
</reference>
<dbReference type="AlphaFoldDB" id="A0A7J5ZW27"/>
<keyword evidence="4" id="KW-1185">Reference proteome</keyword>
<feature type="compositionally biased region" description="Basic residues" evidence="1">
    <location>
        <begin position="31"/>
        <end position="45"/>
    </location>
</feature>
<name>A0A7J5ZW27_AMEME</name>
<dbReference type="Proteomes" id="UP000593565">
    <property type="component" value="Unassembled WGS sequence"/>
</dbReference>
<feature type="compositionally biased region" description="Low complexity" evidence="1">
    <location>
        <begin position="130"/>
        <end position="141"/>
    </location>
</feature>
<feature type="compositionally biased region" description="Basic residues" evidence="1">
    <location>
        <begin position="183"/>
        <end position="198"/>
    </location>
</feature>
<feature type="domain" description="Teneurin N-terminal" evidence="2">
    <location>
        <begin position="108"/>
        <end position="175"/>
    </location>
</feature>
<accession>A0A7J5ZW27</accession>
<gene>
    <name evidence="3" type="ORF">AMELA_G00258640</name>
</gene>
<dbReference type="EMBL" id="JAAGNN010000024">
    <property type="protein sequence ID" value="KAF4073438.1"/>
    <property type="molecule type" value="Genomic_DNA"/>
</dbReference>
<feature type="region of interest" description="Disordered" evidence="1">
    <location>
        <begin position="1"/>
        <end position="112"/>
    </location>
</feature>
<dbReference type="GO" id="GO:0007165">
    <property type="term" value="P:signal transduction"/>
    <property type="evidence" value="ECO:0007669"/>
    <property type="project" value="InterPro"/>
</dbReference>
<comment type="caution">
    <text evidence="3">The sequence shown here is derived from an EMBL/GenBank/DDBJ whole genome shotgun (WGS) entry which is preliminary data.</text>
</comment>
<dbReference type="InterPro" id="IPR009471">
    <property type="entry name" value="Ten_N"/>
</dbReference>
<sequence>MEENVYQSLSRPRMELSYSSSSEEEDEASLRHKHYRDTRAHSHTHTKYEPDRRFTYNSHKVRRKPHDITAQEPAAFPDFQTELHSANQELAYPGGGSLGVASDPESVGGASPDHALRLWMQEVKSERSSRASSRANSLLSLTDTEQEGRGEQENDNDLPSSPVGRFSFRPLPPPPLRLLTPVHVRRRPASRNRSRGTRSRAGTTRPRTRHSRTKHTTPGLSTATYRWRPGTSCSSTALVRRRFSTRPIRTTL</sequence>
<evidence type="ECO:0000313" key="3">
    <source>
        <dbReference type="EMBL" id="KAF4073438.1"/>
    </source>
</evidence>